<organism evidence="1 2">
    <name type="scientific">Cupriavidus numazuensis</name>
    <dbReference type="NCBI Taxonomy" id="221992"/>
    <lineage>
        <taxon>Bacteria</taxon>
        <taxon>Pseudomonadati</taxon>
        <taxon>Pseudomonadota</taxon>
        <taxon>Betaproteobacteria</taxon>
        <taxon>Burkholderiales</taxon>
        <taxon>Burkholderiaceae</taxon>
        <taxon>Cupriavidus</taxon>
    </lineage>
</organism>
<gene>
    <name evidence="1" type="ORF">LMG26411_08130</name>
</gene>
<dbReference type="EMBL" id="CAJPVI010000122">
    <property type="protein sequence ID" value="CAG2161284.1"/>
    <property type="molecule type" value="Genomic_DNA"/>
</dbReference>
<comment type="caution">
    <text evidence="1">The sequence shown here is derived from an EMBL/GenBank/DDBJ whole genome shotgun (WGS) entry which is preliminary data.</text>
</comment>
<evidence type="ECO:0000313" key="2">
    <source>
        <dbReference type="Proteomes" id="UP000672657"/>
    </source>
</evidence>
<evidence type="ECO:0000313" key="1">
    <source>
        <dbReference type="EMBL" id="CAG2161284.1"/>
    </source>
</evidence>
<name>A0ABN7QHK4_9BURK</name>
<protein>
    <recommendedName>
        <fullName evidence="3">Integrase</fullName>
    </recommendedName>
</protein>
<proteinExistence type="predicted"/>
<keyword evidence="2" id="KW-1185">Reference proteome</keyword>
<evidence type="ECO:0008006" key="3">
    <source>
        <dbReference type="Google" id="ProtNLM"/>
    </source>
</evidence>
<sequence>MRVARSRRQGQQAQLVPATDDLVAELVRYRRAHGLAPTQQSGDGRPLVLPAIDRANHGKVLSRVALHLFINEI</sequence>
<dbReference type="Proteomes" id="UP000672657">
    <property type="component" value="Unassembled WGS sequence"/>
</dbReference>
<accession>A0ABN7QHK4</accession>
<reference evidence="1 2" key="1">
    <citation type="submission" date="2021-03" db="EMBL/GenBank/DDBJ databases">
        <authorList>
            <person name="Peeters C."/>
        </authorList>
    </citation>
    <scope>NUCLEOTIDE SEQUENCE [LARGE SCALE GENOMIC DNA]</scope>
    <source>
        <strain evidence="1 2">LMG 26411</strain>
    </source>
</reference>